<gene>
    <name evidence="2" type="ORF">GcM3_099010</name>
</gene>
<feature type="compositionally biased region" description="Low complexity" evidence="1">
    <location>
        <begin position="25"/>
        <end position="53"/>
    </location>
</feature>
<name>A0A420IBV0_9PEZI</name>
<comment type="caution">
    <text evidence="2">The sequence shown here is derived from an EMBL/GenBank/DDBJ whole genome shotgun (WGS) entry which is preliminary data.</text>
</comment>
<feature type="non-terminal residue" evidence="2">
    <location>
        <position position="76"/>
    </location>
</feature>
<dbReference type="EMBL" id="MCBQ01009945">
    <property type="protein sequence ID" value="RKF72030.1"/>
    <property type="molecule type" value="Genomic_DNA"/>
</dbReference>
<feature type="region of interest" description="Disordered" evidence="1">
    <location>
        <begin position="1"/>
        <end position="76"/>
    </location>
</feature>
<evidence type="ECO:0000313" key="3">
    <source>
        <dbReference type="Proteomes" id="UP000283383"/>
    </source>
</evidence>
<dbReference type="Proteomes" id="UP000283383">
    <property type="component" value="Unassembled WGS sequence"/>
</dbReference>
<protein>
    <submittedName>
        <fullName evidence="2">Uncharacterized protein</fullName>
    </submittedName>
</protein>
<dbReference type="AlphaFoldDB" id="A0A420IBV0"/>
<evidence type="ECO:0000256" key="1">
    <source>
        <dbReference type="SAM" id="MobiDB-lite"/>
    </source>
</evidence>
<reference evidence="2 3" key="1">
    <citation type="journal article" date="2018" name="BMC Genomics">
        <title>Comparative genome analyses reveal sequence features reflecting distinct modes of host-adaptation between dicot and monocot powdery mildew.</title>
        <authorList>
            <person name="Wu Y."/>
            <person name="Ma X."/>
            <person name="Pan Z."/>
            <person name="Kale S.D."/>
            <person name="Song Y."/>
            <person name="King H."/>
            <person name="Zhang Q."/>
            <person name="Presley C."/>
            <person name="Deng X."/>
            <person name="Wei C.I."/>
            <person name="Xiao S."/>
        </authorList>
    </citation>
    <scope>NUCLEOTIDE SEQUENCE [LARGE SCALE GENOMIC DNA]</scope>
    <source>
        <strain evidence="2">UMSG3</strain>
    </source>
</reference>
<keyword evidence="3" id="KW-1185">Reference proteome</keyword>
<proteinExistence type="predicted"/>
<evidence type="ECO:0000313" key="2">
    <source>
        <dbReference type="EMBL" id="RKF72030.1"/>
    </source>
</evidence>
<accession>A0A420IBV0</accession>
<organism evidence="2 3">
    <name type="scientific">Golovinomyces cichoracearum</name>
    <dbReference type="NCBI Taxonomy" id="62708"/>
    <lineage>
        <taxon>Eukaryota</taxon>
        <taxon>Fungi</taxon>
        <taxon>Dikarya</taxon>
        <taxon>Ascomycota</taxon>
        <taxon>Pezizomycotina</taxon>
        <taxon>Leotiomycetes</taxon>
        <taxon>Erysiphales</taxon>
        <taxon>Erysiphaceae</taxon>
        <taxon>Golovinomyces</taxon>
    </lineage>
</organism>
<sequence length="76" mass="7950">MNSDSKFPALSMDTRPTPPPPPAPTAQLSSPPILTTPPIATSTTTNNYTAKTSRPLLNPVPPSKRAAPQAVNTIES</sequence>